<reference evidence="5" key="1">
    <citation type="journal article" date="2014" name="Int. J. Syst. Evol. Microbiol.">
        <title>Complete genome sequence of Corynebacterium casei LMG S-19264T (=DSM 44701T), isolated from a smear-ripened cheese.</title>
        <authorList>
            <consortium name="US DOE Joint Genome Institute (JGI-PGF)"/>
            <person name="Walter F."/>
            <person name="Albersmeier A."/>
            <person name="Kalinowski J."/>
            <person name="Ruckert C."/>
        </authorList>
    </citation>
    <scope>NUCLEOTIDE SEQUENCE</scope>
    <source>
        <strain evidence="5">JCM 4988</strain>
    </source>
</reference>
<evidence type="ECO:0000256" key="1">
    <source>
        <dbReference type="ARBA" id="ARBA00023002"/>
    </source>
</evidence>
<dbReference type="InterPro" id="IPR050741">
    <property type="entry name" value="Acyl-CoA_dehydrogenase"/>
</dbReference>
<accession>A0A918UWZ2</accession>
<keyword evidence="6" id="KW-1185">Reference proteome</keyword>
<comment type="caution">
    <text evidence="5">The sequence shown here is derived from an EMBL/GenBank/DDBJ whole genome shotgun (WGS) entry which is preliminary data.</text>
</comment>
<dbReference type="Gene3D" id="1.20.140.10">
    <property type="entry name" value="Butyryl-CoA Dehydrogenase, subunit A, domain 3"/>
    <property type="match status" value="1"/>
</dbReference>
<evidence type="ECO:0000256" key="2">
    <source>
        <dbReference type="ARBA" id="ARBA00049661"/>
    </source>
</evidence>
<dbReference type="GO" id="GO:0050660">
    <property type="term" value="F:flavin adenine dinucleotide binding"/>
    <property type="evidence" value="ECO:0007669"/>
    <property type="project" value="InterPro"/>
</dbReference>
<dbReference type="PIRSF" id="PIRSF016578">
    <property type="entry name" value="HsaA"/>
    <property type="match status" value="1"/>
</dbReference>
<name>A0A918UWZ2_9ACTN</name>
<dbReference type="AlphaFoldDB" id="A0A918UWZ2"/>
<gene>
    <name evidence="5" type="ORF">GCM10010387_37540</name>
</gene>
<comment type="similarity">
    <text evidence="2">Belongs to the HpaH/HsaA monooxygenase family.</text>
</comment>
<dbReference type="Gene3D" id="1.10.540.10">
    <property type="entry name" value="Acyl-CoA dehydrogenase/oxidase, N-terminal domain"/>
    <property type="match status" value="1"/>
</dbReference>
<evidence type="ECO:0000259" key="3">
    <source>
        <dbReference type="Pfam" id="PF02771"/>
    </source>
</evidence>
<proteinExistence type="inferred from homology"/>
<dbReference type="Proteomes" id="UP000630936">
    <property type="component" value="Unassembled WGS sequence"/>
</dbReference>
<dbReference type="InterPro" id="IPR036250">
    <property type="entry name" value="AcylCo_DH-like_C"/>
</dbReference>
<dbReference type="InterPro" id="IPR013786">
    <property type="entry name" value="AcylCoA_DH/ox_N"/>
</dbReference>
<dbReference type="PANTHER" id="PTHR48083:SF19">
    <property type="entry name" value="FLAVIN-DEPENDENT MONOOXYGENASE, OXYGENASE SUBUNIT HSAA"/>
    <property type="match status" value="1"/>
</dbReference>
<feature type="domain" description="Acyl-CoA dehydrogenase C-terminal" evidence="4">
    <location>
        <begin position="280"/>
        <end position="412"/>
    </location>
</feature>
<dbReference type="InterPro" id="IPR046373">
    <property type="entry name" value="Acyl-CoA_Oxase/DH_mid-dom_sf"/>
</dbReference>
<dbReference type="Pfam" id="PF08028">
    <property type="entry name" value="Acyl-CoA_dh_2"/>
    <property type="match status" value="1"/>
</dbReference>
<dbReference type="InterPro" id="IPR037069">
    <property type="entry name" value="AcylCoA_DH/ox_N_sf"/>
</dbReference>
<sequence length="434" mass="46380">MEGYDRAEEERSRRPGASLTAAGIGVTVRVPLWPETGGRPLAGSSAPRSDADLVERVRGLHPLIRSHSAEAERRRRVTGEVVEALSGAGVHRMNVPRRHGGYQTSLRTQIEVLSEVSAACGSAGYMALIQAGSAFIAALFPDEAQDEIFTSPDVRVGGTLVPGSKAVPVDGGYAVSGKSPFATGCQDADWHLLTALADTEQGPPEMLWLAIPLADLEVLDDWEVTGLAGSGSNTVVAEKVFVPAHRVLPVGPLLAGEFPSLRNRDDAFYGMPLLLLFSAWTGANALGLGRAALTEFGERVRRRGITYTFYERQSEAPVTHLQFAEAEMKVSAAELLAADLVESIESKTAGGEPYTTEERARIRAQCGYLARLCKEAGDLIGSASGASSLHREVPIQRIVRDLNALSLHSYVNPATNLELYGRVLSGLDPGTPFL</sequence>
<reference evidence="5" key="2">
    <citation type="submission" date="2020-09" db="EMBL/GenBank/DDBJ databases">
        <authorList>
            <person name="Sun Q."/>
            <person name="Ohkuma M."/>
        </authorList>
    </citation>
    <scope>NUCLEOTIDE SEQUENCE</scope>
    <source>
        <strain evidence="5">JCM 4988</strain>
    </source>
</reference>
<evidence type="ECO:0000313" key="5">
    <source>
        <dbReference type="EMBL" id="GGZ39711.1"/>
    </source>
</evidence>
<dbReference type="Gene3D" id="2.40.110.10">
    <property type="entry name" value="Butyryl-CoA Dehydrogenase, subunit A, domain 2"/>
    <property type="match status" value="1"/>
</dbReference>
<feature type="domain" description="Acyl-CoA dehydrogenase/oxidase N-terminal" evidence="3">
    <location>
        <begin position="64"/>
        <end position="144"/>
    </location>
</feature>
<dbReference type="SUPFAM" id="SSF47203">
    <property type="entry name" value="Acyl-CoA dehydrogenase C-terminal domain-like"/>
    <property type="match status" value="1"/>
</dbReference>
<dbReference type="Pfam" id="PF02771">
    <property type="entry name" value="Acyl-CoA_dh_N"/>
    <property type="match status" value="1"/>
</dbReference>
<evidence type="ECO:0000313" key="6">
    <source>
        <dbReference type="Proteomes" id="UP000630936"/>
    </source>
</evidence>
<dbReference type="GO" id="GO:0005737">
    <property type="term" value="C:cytoplasm"/>
    <property type="evidence" value="ECO:0007669"/>
    <property type="project" value="TreeGrafter"/>
</dbReference>
<keyword evidence="1" id="KW-0560">Oxidoreductase</keyword>
<dbReference type="InterPro" id="IPR009100">
    <property type="entry name" value="AcylCoA_DH/oxidase_NM_dom_sf"/>
</dbReference>
<evidence type="ECO:0000259" key="4">
    <source>
        <dbReference type="Pfam" id="PF08028"/>
    </source>
</evidence>
<dbReference type="SUPFAM" id="SSF56645">
    <property type="entry name" value="Acyl-CoA dehydrogenase NM domain-like"/>
    <property type="match status" value="1"/>
</dbReference>
<dbReference type="InterPro" id="IPR013107">
    <property type="entry name" value="Acyl-CoA_DH_C"/>
</dbReference>
<protein>
    <submittedName>
        <fullName evidence="5">Acyl-CoA dehydrogenase</fullName>
    </submittedName>
</protein>
<dbReference type="PANTHER" id="PTHR48083">
    <property type="entry name" value="MEDIUM-CHAIN SPECIFIC ACYL-COA DEHYDROGENASE, MITOCHONDRIAL-RELATED"/>
    <property type="match status" value="1"/>
</dbReference>
<dbReference type="GO" id="GO:0003995">
    <property type="term" value="F:acyl-CoA dehydrogenase activity"/>
    <property type="evidence" value="ECO:0007669"/>
    <property type="project" value="TreeGrafter"/>
</dbReference>
<dbReference type="EMBL" id="BMWG01000011">
    <property type="protein sequence ID" value="GGZ39711.1"/>
    <property type="molecule type" value="Genomic_DNA"/>
</dbReference>
<dbReference type="GO" id="GO:0033539">
    <property type="term" value="P:fatty acid beta-oxidation using acyl-CoA dehydrogenase"/>
    <property type="evidence" value="ECO:0007669"/>
    <property type="project" value="TreeGrafter"/>
</dbReference>
<organism evidence="5 6">
    <name type="scientific">Streptomyces inusitatus</name>
    <dbReference type="NCBI Taxonomy" id="68221"/>
    <lineage>
        <taxon>Bacteria</taxon>
        <taxon>Bacillati</taxon>
        <taxon>Actinomycetota</taxon>
        <taxon>Actinomycetes</taxon>
        <taxon>Kitasatosporales</taxon>
        <taxon>Streptomycetaceae</taxon>
        <taxon>Streptomyces</taxon>
    </lineage>
</organism>
<dbReference type="GO" id="GO:0016712">
    <property type="term" value="F:oxidoreductase activity, acting on paired donors, with incorporation or reduction of molecular oxygen, reduced flavin or flavoprotein as one donor, and incorporation of one atom of oxygen"/>
    <property type="evidence" value="ECO:0007669"/>
    <property type="project" value="TreeGrafter"/>
</dbReference>